<feature type="domain" description="TLDc" evidence="8">
    <location>
        <begin position="690"/>
        <end position="837"/>
    </location>
</feature>
<evidence type="ECO:0000256" key="3">
    <source>
        <dbReference type="ARBA" id="ARBA00023128"/>
    </source>
</evidence>
<evidence type="ECO:0000259" key="8">
    <source>
        <dbReference type="PROSITE" id="PS51886"/>
    </source>
</evidence>
<evidence type="ECO:0000256" key="5">
    <source>
        <dbReference type="ARBA" id="ARBA00040604"/>
    </source>
</evidence>
<feature type="region of interest" description="Disordered" evidence="6">
    <location>
        <begin position="150"/>
        <end position="184"/>
    </location>
</feature>
<evidence type="ECO:0000313" key="9">
    <source>
        <dbReference type="Ensembl" id="ENSCHIP00010021613.1"/>
    </source>
</evidence>
<dbReference type="GO" id="GO:0006979">
    <property type="term" value="P:response to oxidative stress"/>
    <property type="evidence" value="ECO:0007669"/>
    <property type="project" value="TreeGrafter"/>
</dbReference>
<comment type="function">
    <text evidence="4">May be involved in protection from oxidative damage.</text>
</comment>
<proteinExistence type="inferred from homology"/>
<dbReference type="InterPro" id="IPR036779">
    <property type="entry name" value="LysM_dom_sf"/>
</dbReference>
<reference evidence="9" key="2">
    <citation type="submission" date="2025-08" db="UniProtKB">
        <authorList>
            <consortium name="Ensembl"/>
        </authorList>
    </citation>
    <scope>IDENTIFICATION</scope>
</reference>
<dbReference type="SMART" id="SM00584">
    <property type="entry name" value="TLDc"/>
    <property type="match status" value="1"/>
</dbReference>
<evidence type="ECO:0000256" key="4">
    <source>
        <dbReference type="ARBA" id="ARBA00037112"/>
    </source>
</evidence>
<feature type="domain" description="LysM" evidence="7">
    <location>
        <begin position="98"/>
        <end position="141"/>
    </location>
</feature>
<feature type="compositionally biased region" description="Low complexity" evidence="6">
    <location>
        <begin position="150"/>
        <end position="168"/>
    </location>
</feature>
<feature type="compositionally biased region" description="Basic and acidic residues" evidence="6">
    <location>
        <begin position="170"/>
        <end position="184"/>
    </location>
</feature>
<dbReference type="FunFam" id="3.10.350.10:FF:000002">
    <property type="entry name" value="Oxidation resistance protein 1 isoform X1"/>
    <property type="match status" value="1"/>
</dbReference>
<comment type="similarity">
    <text evidence="2">Belongs to the OXR1 family.</text>
</comment>
<dbReference type="PANTHER" id="PTHR23354:SF69">
    <property type="entry name" value="OXIDATION RESISTANCE PROTEIN 1"/>
    <property type="match status" value="1"/>
</dbReference>
<keyword evidence="3" id="KW-0496">Mitochondrion</keyword>
<evidence type="ECO:0000256" key="1">
    <source>
        <dbReference type="ARBA" id="ARBA00004173"/>
    </source>
</evidence>
<dbReference type="SMART" id="SM00257">
    <property type="entry name" value="LysM"/>
    <property type="match status" value="1"/>
</dbReference>
<dbReference type="Pfam" id="PF07534">
    <property type="entry name" value="TLD"/>
    <property type="match status" value="1"/>
</dbReference>
<dbReference type="CDD" id="cd00118">
    <property type="entry name" value="LysM"/>
    <property type="match status" value="1"/>
</dbReference>
<dbReference type="PROSITE" id="PS51886">
    <property type="entry name" value="TLDC"/>
    <property type="match status" value="1"/>
</dbReference>
<dbReference type="Ensembl" id="ENSCHIT00010030422.1">
    <property type="protein sequence ID" value="ENSCHIP00010021613.1"/>
    <property type="gene ID" value="ENSCHIG00010015686.1"/>
</dbReference>
<dbReference type="SUPFAM" id="SSF54106">
    <property type="entry name" value="LysM domain"/>
    <property type="match status" value="1"/>
</dbReference>
<evidence type="ECO:0000259" key="7">
    <source>
        <dbReference type="PROSITE" id="PS51782"/>
    </source>
</evidence>
<evidence type="ECO:0000256" key="2">
    <source>
        <dbReference type="ARBA" id="ARBA00009540"/>
    </source>
</evidence>
<protein>
    <recommendedName>
        <fullName evidence="5">Oxidation resistance protein 1</fullName>
    </recommendedName>
</protein>
<accession>A0A8C2R0D8</accession>
<dbReference type="PANTHER" id="PTHR23354">
    <property type="entry name" value="NUCLEOLAR PROTEIN 7/ESTROGEN RECEPTOR COACTIVATOR-RELATED"/>
    <property type="match status" value="1"/>
</dbReference>
<dbReference type="Pfam" id="PF01476">
    <property type="entry name" value="LysM"/>
    <property type="match status" value="1"/>
</dbReference>
<dbReference type="PROSITE" id="PS51782">
    <property type="entry name" value="LYSM"/>
    <property type="match status" value="1"/>
</dbReference>
<organism evidence="9">
    <name type="scientific">Capra hircus</name>
    <name type="common">Goat</name>
    <dbReference type="NCBI Taxonomy" id="9925"/>
    <lineage>
        <taxon>Eukaryota</taxon>
        <taxon>Metazoa</taxon>
        <taxon>Chordata</taxon>
        <taxon>Craniata</taxon>
        <taxon>Vertebrata</taxon>
        <taxon>Euteleostomi</taxon>
        <taxon>Mammalia</taxon>
        <taxon>Eutheria</taxon>
        <taxon>Laurasiatheria</taxon>
        <taxon>Artiodactyla</taxon>
        <taxon>Ruminantia</taxon>
        <taxon>Pecora</taxon>
        <taxon>Bovidae</taxon>
        <taxon>Caprinae</taxon>
        <taxon>Capra</taxon>
    </lineage>
</organism>
<comment type="subcellular location">
    <subcellularLocation>
        <location evidence="1">Mitochondrion</location>
    </subcellularLocation>
</comment>
<dbReference type="GO" id="GO:0005739">
    <property type="term" value="C:mitochondrion"/>
    <property type="evidence" value="ECO:0007669"/>
    <property type="project" value="UniProtKB-SubCell"/>
</dbReference>
<dbReference type="InterPro" id="IPR018392">
    <property type="entry name" value="LysM"/>
</dbReference>
<dbReference type="Gene3D" id="3.10.350.10">
    <property type="entry name" value="LysM domain"/>
    <property type="match status" value="1"/>
</dbReference>
<feature type="region of interest" description="Disordered" evidence="6">
    <location>
        <begin position="27"/>
        <end position="69"/>
    </location>
</feature>
<dbReference type="GO" id="GO:0005634">
    <property type="term" value="C:nucleus"/>
    <property type="evidence" value="ECO:0007669"/>
    <property type="project" value="TreeGrafter"/>
</dbReference>
<dbReference type="InterPro" id="IPR006571">
    <property type="entry name" value="TLDc_dom"/>
</dbReference>
<evidence type="ECO:0000256" key="6">
    <source>
        <dbReference type="SAM" id="MobiDB-lite"/>
    </source>
</evidence>
<reference evidence="9" key="1">
    <citation type="submission" date="2019-03" db="EMBL/GenBank/DDBJ databases">
        <title>Genome sequencing and reference-guided assembly of Black Bengal Goat (Capra hircus).</title>
        <authorList>
            <person name="Siddiki A.Z."/>
            <person name="Baten A."/>
            <person name="Billah M."/>
            <person name="Alam M.A.U."/>
            <person name="Shawrob K.S.M."/>
            <person name="Saha S."/>
            <person name="Chowdhury M."/>
            <person name="Rahman A.H."/>
            <person name="Stear M."/>
            <person name="Miah G."/>
            <person name="Das G.B."/>
            <person name="Hossain M.M."/>
            <person name="Kumkum M."/>
            <person name="Islam M.S."/>
            <person name="Mollah A.M."/>
            <person name="Ahsan A."/>
            <person name="Tusar F."/>
            <person name="Khan M.K.I."/>
        </authorList>
    </citation>
    <scope>NUCLEOTIDE SEQUENCE [LARGE SCALE GENOMIC DNA]</scope>
</reference>
<dbReference type="AlphaFoldDB" id="A0A8C2R0D8"/>
<sequence length="837" mass="94477">KNVLVLTWLKKKSQSVDITAPGFNPLAGAGKQMPQASKPPAPKTPIIEEEQNNAANSQKHPSRRSELKRFYTIDTGQKKTLDKKDGRRMSFQKPKGTIEYTVESRDSLNSIALKFDTTPNELVQLNKLFSRAVVTGQVLYVPDPDYVSSVESSPSLSPISPLSPTSSEAEFEKTTTPDVVHPKEATPSSAFTAIRPARVVSSTSEEEEAFTEKFLKINCRYITSGKGTVSGVLLVTPNNIMFDPHKTDPLVQENGCEEYGIMCPMEEVMSAAMYKEILDKILDGKIKESLLIEIDQSSGRDFCHLKKMTRSNTDEIDSRICDTGNDSASTAPRSTKNLFLKMLMESELSPLQEELISSGELWQDKSPVECLTVISEAASTPDHLSLILCILPMNLSNLEMATKEGDQAADNLQKISGLKEQSTGIKKDNQDFPLNENSLHQEVEKESMPCGEAIEFKQKQVVNKGKQGREQNQDSETEVEELRKLWKSHSMQQTKLQRENIQQVSQEEIKHKVATADIEGSALLKEKRRHRLHKFLCLRVGKPMRKTFVSQASATMQQYAQRDKKHEYWFAVPQERTDHLYAFFIQWSPETYAEDTGEYTKEPGFIVVKKIEESETNEDSTNEAAAREWEVVSVAEYHRRIDALNTEELRTLCRRLQITTREDVNSKQTTPVRADLESESFRPNLSDPSDLLLPDQIEKLTKHLPPRTIGYPWTLVYGTGKHGTSLKTLYRTMTGLDTPVLMVIKDSDGQVFGALASEPFKVSDGFYGTGETFVFTFCPEFEVRTVIPVIFSLGEFALWLDGDLYHGRSHSCKTFGNHTLSKKEDFFIQDIEIWAFE</sequence>
<name>A0A8C2R0D8_CAPHI</name>